<name>A0A9W6BVK2_9CHLO</name>
<protein>
    <submittedName>
        <fullName evidence="2">Uncharacterized protein</fullName>
    </submittedName>
</protein>
<feature type="compositionally biased region" description="Low complexity" evidence="1">
    <location>
        <begin position="1417"/>
        <end position="1434"/>
    </location>
</feature>
<feature type="region of interest" description="Disordered" evidence="1">
    <location>
        <begin position="1396"/>
        <end position="1434"/>
    </location>
</feature>
<feature type="region of interest" description="Disordered" evidence="1">
    <location>
        <begin position="494"/>
        <end position="538"/>
    </location>
</feature>
<sequence length="1434" mass="150127">MAGPATTCLLPRHRLSVTTRGNLIGYRRGDRPMMRTFRGDEADAPDPQLDPEQHRRRPGALCGPLSCNLPRREEAQTQQQSQQEPQRQALGNSSCGQRRAVRDGAWGTPALQDRGRARNAAADLASALGVPKPWTVQDQPSYAPLLLRRATGPSPLAEDAPLPSTRPYDPASGGGLACGGGGSETSCYGTRADGSDSTGEALLGSQYSVTQGGEGRTELVRGPQASLAVSTPRLSLSAAAAAILRLHEQQRQRHAALVPLWDGQSQGRVPLPPLGLGSPCYQAISQPPGSSSSSQREPHAPAAAAAAASASVGLVVAATTGTGEAVASSAATAEVLGRRQCRLVTLPAGNDDEEGQVTLRAVHGKPGLRRRTTMAVEDQAERCTPSPPRGGNHVEKWQGRARSPTAEDRRTAPLMHLASRPSPAAAGSNSRSNRCSIASSRTCGSSSSNSSSSNSSSSSSSEASVLPVLLPSPTRTAVAAVALSKTAVLSGLSFGVAGGDNGGGGGRGWGEGRESVQYQRGHNSCGNDNSSAGVGRRGPTSAVAARRLMRAITGCHHWRQLRALLQEYGDCLNALHVTAALGKLTRMQLPPPPSPSPPRVPPSLPERGSPCLSLPAGGKLAPAGEVAEVQILLSHLEIALRRHIDVAWAGSGGLADPGGGSGSGGGRGSDCSGGGGVRPGHVNAITAGSAAWIADMACEASATAAEAELYGITPRLGPRQLATSLAALARMRSVGWPVAEDRALLGAAVALSGFWQLESFPSQELTTLVYSLAKLGHHPGRTWLEAACDAAAGAAAQRHMCARQLSTFLWALATLRHQPGEAFMTAWTKAAVRAMARFSAYDISQALWALATLHRARSPPPLAAAGATAAAELLLPCATAPALPHGLPEVFVRAALGRAKAVLRSAGGGRGDCVPQDVCNILWAVSQLQLGPPRAWVTVVASALLSAPDAAIASCRPADLAGLLWALARMLPASPPPRGEMLRVVRAAARLVGQCGEQDMSNIFWALGSMRFVPPPRVMHAFGLRLLQLCVQGAAGPQLLSTALWCCVRLHVPPRPALLRQLLAAAARSAPQFDPRSAPLLLYSLARLHHLGWLPAEACQPLEPARVRQQSPQSLQHHRGRSTIAWPAWPEVAESWQRDGQAKPRSGVRADGMSAAPPPPASLLPLDLGPFLDVALGGMAEVEAEVGRPRLALPVLLWSVARLGHQPDEGWTRAYLAHTFEVLPQLSLAEACLVVSALLRLGHLPPPLWLARMEQLMARSWGPAAGREAAELRREVHSLTRRTAAAAAGAVEATDAAAPWVPAVGPAGPGPPTADGAFAEALSQGKVPKPAAVMVRREQQREFWQQRERQRRRQREVAARVLGQRLAACRARLAQLSSCMTRLRRGLAVLGAQVRQRQEGQQKGQQVRQCESQQPQAAAGASDGSAVDVAGGAA</sequence>
<evidence type="ECO:0000256" key="1">
    <source>
        <dbReference type="SAM" id="MobiDB-lite"/>
    </source>
</evidence>
<organism evidence="2 3">
    <name type="scientific">Pleodorina starrii</name>
    <dbReference type="NCBI Taxonomy" id="330485"/>
    <lineage>
        <taxon>Eukaryota</taxon>
        <taxon>Viridiplantae</taxon>
        <taxon>Chlorophyta</taxon>
        <taxon>core chlorophytes</taxon>
        <taxon>Chlorophyceae</taxon>
        <taxon>CS clade</taxon>
        <taxon>Chlamydomonadales</taxon>
        <taxon>Volvocaceae</taxon>
        <taxon>Pleodorina</taxon>
    </lineage>
</organism>
<feature type="region of interest" description="Disordered" evidence="1">
    <location>
        <begin position="370"/>
        <end position="462"/>
    </location>
</feature>
<comment type="caution">
    <text evidence="2">The sequence shown here is derived from an EMBL/GenBank/DDBJ whole genome shotgun (WGS) entry which is preliminary data.</text>
</comment>
<feature type="compositionally biased region" description="Low complexity" evidence="1">
    <location>
        <begin position="445"/>
        <end position="461"/>
    </location>
</feature>
<dbReference type="GO" id="GO:0009507">
    <property type="term" value="C:chloroplast"/>
    <property type="evidence" value="ECO:0007669"/>
    <property type="project" value="GOC"/>
</dbReference>
<feature type="region of interest" description="Disordered" evidence="1">
    <location>
        <begin position="586"/>
        <end position="610"/>
    </location>
</feature>
<dbReference type="GO" id="GO:0035770">
    <property type="term" value="C:ribonucleoprotein granule"/>
    <property type="evidence" value="ECO:0007669"/>
    <property type="project" value="TreeGrafter"/>
</dbReference>
<feature type="region of interest" description="Disordered" evidence="1">
    <location>
        <begin position="26"/>
        <end position="59"/>
    </location>
</feature>
<feature type="compositionally biased region" description="Low complexity" evidence="1">
    <location>
        <begin position="1396"/>
        <end position="1409"/>
    </location>
</feature>
<feature type="compositionally biased region" description="Low complexity" evidence="1">
    <location>
        <begin position="76"/>
        <end position="88"/>
    </location>
</feature>
<feature type="compositionally biased region" description="Gly residues" evidence="1">
    <location>
        <begin position="496"/>
        <end position="509"/>
    </location>
</feature>
<dbReference type="Proteomes" id="UP001165080">
    <property type="component" value="Unassembled WGS sequence"/>
</dbReference>
<gene>
    <name evidence="2" type="primary">PLEST011355</name>
    <name evidence="2" type="ORF">PLESTB_001409200</name>
</gene>
<dbReference type="GO" id="GO:1901259">
    <property type="term" value="P:chloroplast rRNA processing"/>
    <property type="evidence" value="ECO:0007669"/>
    <property type="project" value="TreeGrafter"/>
</dbReference>
<dbReference type="GO" id="GO:0000963">
    <property type="term" value="P:mitochondrial RNA processing"/>
    <property type="evidence" value="ECO:0007669"/>
    <property type="project" value="TreeGrafter"/>
</dbReference>
<proteinExistence type="predicted"/>
<feature type="region of interest" description="Disordered" evidence="1">
    <location>
        <begin position="278"/>
        <end position="302"/>
    </location>
</feature>
<evidence type="ECO:0000313" key="2">
    <source>
        <dbReference type="EMBL" id="GLC58863.1"/>
    </source>
</evidence>
<feature type="compositionally biased region" description="Pro residues" evidence="1">
    <location>
        <begin position="589"/>
        <end position="604"/>
    </location>
</feature>
<keyword evidence="3" id="KW-1185">Reference proteome</keyword>
<feature type="compositionally biased region" description="Low complexity" evidence="1">
    <location>
        <begin position="285"/>
        <end position="295"/>
    </location>
</feature>
<dbReference type="PANTHER" id="PTHR21228">
    <property type="entry name" value="FAST LEU-RICH DOMAIN-CONTAINING"/>
    <property type="match status" value="1"/>
</dbReference>
<dbReference type="GO" id="GO:0005759">
    <property type="term" value="C:mitochondrial matrix"/>
    <property type="evidence" value="ECO:0007669"/>
    <property type="project" value="TreeGrafter"/>
</dbReference>
<dbReference type="InterPro" id="IPR050870">
    <property type="entry name" value="FAST_kinase"/>
</dbReference>
<dbReference type="PANTHER" id="PTHR21228:SF40">
    <property type="entry name" value="LD45607P"/>
    <property type="match status" value="1"/>
</dbReference>
<dbReference type="GO" id="GO:0044528">
    <property type="term" value="P:regulation of mitochondrial mRNA stability"/>
    <property type="evidence" value="ECO:0007669"/>
    <property type="project" value="TreeGrafter"/>
</dbReference>
<feature type="compositionally biased region" description="Polar residues" evidence="1">
    <location>
        <begin position="427"/>
        <end position="444"/>
    </location>
</feature>
<feature type="region of interest" description="Disordered" evidence="1">
    <location>
        <begin position="153"/>
        <end position="177"/>
    </location>
</feature>
<evidence type="ECO:0000313" key="3">
    <source>
        <dbReference type="Proteomes" id="UP001165080"/>
    </source>
</evidence>
<feature type="compositionally biased region" description="Basic and acidic residues" evidence="1">
    <location>
        <begin position="27"/>
        <end position="41"/>
    </location>
</feature>
<dbReference type="EMBL" id="BRXU01000024">
    <property type="protein sequence ID" value="GLC58863.1"/>
    <property type="molecule type" value="Genomic_DNA"/>
</dbReference>
<reference evidence="2 3" key="1">
    <citation type="journal article" date="2023" name="Commun. Biol.">
        <title>Reorganization of the ancestral sex-determining regions during the evolution of trioecy in Pleodorina starrii.</title>
        <authorList>
            <person name="Takahashi K."/>
            <person name="Suzuki S."/>
            <person name="Kawai-Toyooka H."/>
            <person name="Yamamoto K."/>
            <person name="Hamaji T."/>
            <person name="Ootsuki R."/>
            <person name="Yamaguchi H."/>
            <person name="Kawachi M."/>
            <person name="Higashiyama T."/>
            <person name="Nozaki H."/>
        </authorList>
    </citation>
    <scope>NUCLEOTIDE SEQUENCE [LARGE SCALE GENOMIC DNA]</scope>
    <source>
        <strain evidence="2 3">NIES-4479</strain>
    </source>
</reference>
<dbReference type="GO" id="GO:0003723">
    <property type="term" value="F:RNA binding"/>
    <property type="evidence" value="ECO:0007669"/>
    <property type="project" value="TreeGrafter"/>
</dbReference>
<accession>A0A9W6BVK2</accession>
<feature type="compositionally biased region" description="Polar residues" evidence="1">
    <location>
        <begin position="516"/>
        <end position="532"/>
    </location>
</feature>
<feature type="region of interest" description="Disordered" evidence="1">
    <location>
        <begin position="72"/>
        <end position="103"/>
    </location>
</feature>